<evidence type="ECO:0000259" key="8">
    <source>
        <dbReference type="SMART" id="SM00385"/>
    </source>
</evidence>
<evidence type="ECO:0000256" key="1">
    <source>
        <dbReference type="ARBA" id="ARBA00008638"/>
    </source>
</evidence>
<dbReference type="AlphaFoldDB" id="A0A7R8VHL0"/>
<dbReference type="EMBL" id="OA566126">
    <property type="protein sequence ID" value="CAD7198341.1"/>
    <property type="molecule type" value="Genomic_DNA"/>
</dbReference>
<evidence type="ECO:0000256" key="2">
    <source>
        <dbReference type="ARBA" id="ARBA00019496"/>
    </source>
</evidence>
<dbReference type="GO" id="GO:0006351">
    <property type="term" value="P:DNA-templated transcription"/>
    <property type="evidence" value="ECO:0007669"/>
    <property type="project" value="InterPro"/>
</dbReference>
<dbReference type="CDD" id="cd20525">
    <property type="entry name" value="CYCLIN_CCNH_rpt2"/>
    <property type="match status" value="1"/>
</dbReference>
<evidence type="ECO:0000256" key="5">
    <source>
        <dbReference type="ARBA" id="ARBA00025343"/>
    </source>
</evidence>
<dbReference type="InterPro" id="IPR013763">
    <property type="entry name" value="Cyclin-like_dom"/>
</dbReference>
<gene>
    <name evidence="9" type="ORF">TDIB3V08_LOCUS4622</name>
</gene>
<dbReference type="Gene3D" id="1.10.472.10">
    <property type="entry name" value="Cyclin-like"/>
    <property type="match status" value="2"/>
</dbReference>
<sequence>MLLRKPISMPNRFDSFVISACQDHALADETITLKQLPVKQCTAGSLRIHGDQDLEKAVHDNLDRSTFDHVIANTAIKGKSQGAARRISILFGYSLDYLDLLGNRKEAIARNTKIVSNARKEEEIEQTFLDAAEEKLLLRQHESHLKDFCRRFSPPMPRSVLGTAFHYFKRFYIHNSVMDYHPKEILVTCVYLACKVEEFNVSIAQFVSNIRGDREKASNIILNNELLLMQQLNYNLTIHNPFRPMEGLLIDIKSRSSLKDPERLRCSVEELLERTFQTDACLLYAPSQIALAAILHSASRLQENLDSYVTGTLFGQHGADKLPNLIECVRKIRTMIKSVDPPPRESMVQLEKKLDKCRNQENNPDSLIYKQRMQDMLDEEDDQDNQQHYTTLLNAQAGREDQLVNYAQALSPPGS</sequence>
<evidence type="ECO:0000313" key="9">
    <source>
        <dbReference type="EMBL" id="CAD7198341.1"/>
    </source>
</evidence>
<dbReference type="GO" id="GO:0016538">
    <property type="term" value="F:cyclin-dependent protein serine/threonine kinase regulator activity"/>
    <property type="evidence" value="ECO:0007669"/>
    <property type="project" value="InterPro"/>
</dbReference>
<dbReference type="InterPro" id="IPR006671">
    <property type="entry name" value="Cyclin_N"/>
</dbReference>
<keyword evidence="3 7" id="KW-0195">Cyclin</keyword>
<dbReference type="InterPro" id="IPR027081">
    <property type="entry name" value="CyclinH/Ccl1"/>
</dbReference>
<dbReference type="GO" id="GO:0006357">
    <property type="term" value="P:regulation of transcription by RNA polymerase II"/>
    <property type="evidence" value="ECO:0007669"/>
    <property type="project" value="InterPro"/>
</dbReference>
<dbReference type="FunFam" id="1.10.472.10:FF:000029">
    <property type="entry name" value="Cyclin h"/>
    <property type="match status" value="1"/>
</dbReference>
<evidence type="ECO:0000256" key="7">
    <source>
        <dbReference type="RuleBase" id="RU000383"/>
    </source>
</evidence>
<protein>
    <recommendedName>
        <fullName evidence="2">Cyclin-H</fullName>
    </recommendedName>
</protein>
<comment type="function">
    <text evidence="5">Regulates CDK7, the catalytic subunit of the CDK-activating kinase (CAK) enzymatic complex. CAK activates the cyclin-associated kinases CDK1, CDK2, CDK4 and CDK6 by threonine phosphorylation. CAK complexed to the core-TFIIH basal transcription factor activates RNA polymerase II by serine phosphorylation of the repetitive C-terminal domain (CTD) of its large subunit (POLR2A), allowing its escape from the promoter and elongation of the transcripts. Involved in cell cycle control and in RNA transcription by RNA polymerase II. Its expression and activity are constant throughout the cell cycle.</text>
</comment>
<dbReference type="PANTHER" id="PTHR10026">
    <property type="entry name" value="CYCLIN"/>
    <property type="match status" value="1"/>
</dbReference>
<dbReference type="SMART" id="SM00385">
    <property type="entry name" value="CYCLIN"/>
    <property type="match status" value="2"/>
</dbReference>
<evidence type="ECO:0000256" key="4">
    <source>
        <dbReference type="ARBA" id="ARBA00023306"/>
    </source>
</evidence>
<dbReference type="InterPro" id="IPR043198">
    <property type="entry name" value="Cyclin/Ssn8"/>
</dbReference>
<dbReference type="NCBIfam" id="TIGR00569">
    <property type="entry name" value="ccl1"/>
    <property type="match status" value="1"/>
</dbReference>
<comment type="subunit">
    <text evidence="6">Associates primarily with CDK7 and MAT1 to form the CAK complex. CAK can further associate with the core-TFIIH to form the TFIIH basal transcription factor.</text>
</comment>
<accession>A0A7R8VHL0</accession>
<feature type="domain" description="Cyclin-like" evidence="8">
    <location>
        <begin position="247"/>
        <end position="334"/>
    </location>
</feature>
<name>A0A7R8VHL0_TIMDO</name>
<evidence type="ECO:0000256" key="3">
    <source>
        <dbReference type="ARBA" id="ARBA00023127"/>
    </source>
</evidence>
<proteinExistence type="inferred from homology"/>
<keyword evidence="4" id="KW-0131">Cell cycle</keyword>
<dbReference type="CDD" id="cd20524">
    <property type="entry name" value="CYCLIN_CCNH_rpt1"/>
    <property type="match status" value="1"/>
</dbReference>
<dbReference type="GO" id="GO:0070985">
    <property type="term" value="C:transcription factor TFIIK complex"/>
    <property type="evidence" value="ECO:0007669"/>
    <property type="project" value="InterPro"/>
</dbReference>
<evidence type="ECO:0000256" key="6">
    <source>
        <dbReference type="ARBA" id="ARBA00026042"/>
    </source>
</evidence>
<reference evidence="9" key="1">
    <citation type="submission" date="2020-11" db="EMBL/GenBank/DDBJ databases">
        <authorList>
            <person name="Tran Van P."/>
        </authorList>
    </citation>
    <scope>NUCLEOTIDE SEQUENCE</scope>
</reference>
<dbReference type="InterPro" id="IPR031658">
    <property type="entry name" value="Cyclin_C_2"/>
</dbReference>
<organism evidence="9">
    <name type="scientific">Timema douglasi</name>
    <name type="common">Walking stick</name>
    <dbReference type="NCBI Taxonomy" id="61478"/>
    <lineage>
        <taxon>Eukaryota</taxon>
        <taxon>Metazoa</taxon>
        <taxon>Ecdysozoa</taxon>
        <taxon>Arthropoda</taxon>
        <taxon>Hexapoda</taxon>
        <taxon>Insecta</taxon>
        <taxon>Pterygota</taxon>
        <taxon>Neoptera</taxon>
        <taxon>Polyneoptera</taxon>
        <taxon>Phasmatodea</taxon>
        <taxon>Timematodea</taxon>
        <taxon>Timematoidea</taxon>
        <taxon>Timematidae</taxon>
        <taxon>Timema</taxon>
    </lineage>
</organism>
<dbReference type="Pfam" id="PF16899">
    <property type="entry name" value="Cyclin_C_2"/>
    <property type="match status" value="1"/>
</dbReference>
<dbReference type="FunFam" id="1.10.472.10:FF:000088">
    <property type="entry name" value="Cyclin-H"/>
    <property type="match status" value="1"/>
</dbReference>
<comment type="similarity">
    <text evidence="1">Belongs to the cyclin family. Cyclin C subfamily.</text>
</comment>
<dbReference type="SUPFAM" id="SSF47954">
    <property type="entry name" value="Cyclin-like"/>
    <property type="match status" value="2"/>
</dbReference>
<feature type="domain" description="Cyclin-like" evidence="8">
    <location>
        <begin position="143"/>
        <end position="230"/>
    </location>
</feature>
<dbReference type="Pfam" id="PF00134">
    <property type="entry name" value="Cyclin_N"/>
    <property type="match status" value="1"/>
</dbReference>
<dbReference type="InterPro" id="IPR036915">
    <property type="entry name" value="Cyclin-like_sf"/>
</dbReference>